<keyword evidence="1" id="KW-0805">Transcription regulation</keyword>
<evidence type="ECO:0000256" key="2">
    <source>
        <dbReference type="ARBA" id="ARBA00023125"/>
    </source>
</evidence>
<evidence type="ECO:0000256" key="3">
    <source>
        <dbReference type="ARBA" id="ARBA00023163"/>
    </source>
</evidence>
<dbReference type="InterPro" id="IPR036390">
    <property type="entry name" value="WH_DNA-bd_sf"/>
</dbReference>
<dbReference type="Proteomes" id="UP001155380">
    <property type="component" value="Unassembled WGS sequence"/>
</dbReference>
<dbReference type="EMBL" id="JAMXLX010000001">
    <property type="protein sequence ID" value="MCO5955998.1"/>
    <property type="molecule type" value="Genomic_DNA"/>
</dbReference>
<dbReference type="SUPFAM" id="SSF46785">
    <property type="entry name" value="Winged helix' DNA-binding domain"/>
    <property type="match status" value="1"/>
</dbReference>
<keyword evidence="3" id="KW-0804">Transcription</keyword>
<evidence type="ECO:0000313" key="6">
    <source>
        <dbReference type="EMBL" id="MCO5955998.1"/>
    </source>
</evidence>
<dbReference type="GO" id="GO:0003677">
    <property type="term" value="F:DNA binding"/>
    <property type="evidence" value="ECO:0007669"/>
    <property type="project" value="UniProtKB-KW"/>
</dbReference>
<evidence type="ECO:0000313" key="8">
    <source>
        <dbReference type="Proteomes" id="UP001155380"/>
    </source>
</evidence>
<dbReference type="Pfam" id="PF01047">
    <property type="entry name" value="MarR"/>
    <property type="match status" value="1"/>
</dbReference>
<dbReference type="EMBL" id="JAMQAY010000001">
    <property type="protein sequence ID" value="MCM2400034.1"/>
    <property type="molecule type" value="Genomic_DNA"/>
</dbReference>
<comment type="caution">
    <text evidence="6">The sequence shown here is derived from an EMBL/GenBank/DDBJ whole genome shotgun (WGS) entry which is preliminary data.</text>
</comment>
<dbReference type="InterPro" id="IPR036388">
    <property type="entry name" value="WH-like_DNA-bd_sf"/>
</dbReference>
<proteinExistence type="predicted"/>
<dbReference type="RefSeq" id="WP_250912820.1">
    <property type="nucleotide sequence ID" value="NZ_JAMQAY010000001.1"/>
</dbReference>
<dbReference type="GO" id="GO:0003700">
    <property type="term" value="F:DNA-binding transcription factor activity"/>
    <property type="evidence" value="ECO:0007669"/>
    <property type="project" value="InterPro"/>
</dbReference>
<dbReference type="SMART" id="SM00347">
    <property type="entry name" value="HTH_MARR"/>
    <property type="match status" value="1"/>
</dbReference>
<name>A0AAJ1BVR0_9HYPH</name>
<protein>
    <submittedName>
        <fullName evidence="6">MarR family transcriptional regulator</fullName>
    </submittedName>
</protein>
<dbReference type="Proteomes" id="UP001155079">
    <property type="component" value="Unassembled WGS sequence"/>
</dbReference>
<evidence type="ECO:0000256" key="1">
    <source>
        <dbReference type="ARBA" id="ARBA00023015"/>
    </source>
</evidence>
<organism evidence="6 8">
    <name type="scientific">Ciceribacter sichuanensis</name>
    <dbReference type="NCBI Taxonomy" id="2949647"/>
    <lineage>
        <taxon>Bacteria</taxon>
        <taxon>Pseudomonadati</taxon>
        <taxon>Pseudomonadota</taxon>
        <taxon>Alphaproteobacteria</taxon>
        <taxon>Hyphomicrobiales</taxon>
        <taxon>Rhizobiaceae</taxon>
        <taxon>Ciceribacter</taxon>
    </lineage>
</organism>
<evidence type="ECO:0000313" key="5">
    <source>
        <dbReference type="EMBL" id="MCM2400034.1"/>
    </source>
</evidence>
<sequence length="138" mass="15088">MKSSCYCIALRNASRRLTSLYDEALAPLGINVTQFSQLRNIGRFQPVSLTDLAKKMELDRSTVGRNTKILERMGLVAAAPGEDHRENILTLAEKGEALLEQALPIWEGVQARISRRLGPDGLEGIVSALDTIIDGLAN</sequence>
<dbReference type="AlphaFoldDB" id="A0AAJ1BVR0"/>
<evidence type="ECO:0000259" key="4">
    <source>
        <dbReference type="PROSITE" id="PS50995"/>
    </source>
</evidence>
<dbReference type="PANTHER" id="PTHR42756:SF1">
    <property type="entry name" value="TRANSCRIPTIONAL REPRESSOR OF EMRAB OPERON"/>
    <property type="match status" value="1"/>
</dbReference>
<dbReference type="InterPro" id="IPR000835">
    <property type="entry name" value="HTH_MarR-typ"/>
</dbReference>
<gene>
    <name evidence="5" type="ORF">NBH20_02635</name>
    <name evidence="6" type="ORF">NBH21_04355</name>
</gene>
<keyword evidence="2" id="KW-0238">DNA-binding</keyword>
<keyword evidence="7" id="KW-1185">Reference proteome</keyword>
<evidence type="ECO:0000313" key="7">
    <source>
        <dbReference type="Proteomes" id="UP001155079"/>
    </source>
</evidence>
<dbReference type="PROSITE" id="PS50995">
    <property type="entry name" value="HTH_MARR_2"/>
    <property type="match status" value="1"/>
</dbReference>
<dbReference type="PANTHER" id="PTHR42756">
    <property type="entry name" value="TRANSCRIPTIONAL REGULATOR, MARR"/>
    <property type="match status" value="1"/>
</dbReference>
<dbReference type="Gene3D" id="1.10.10.10">
    <property type="entry name" value="Winged helix-like DNA-binding domain superfamily/Winged helix DNA-binding domain"/>
    <property type="match status" value="1"/>
</dbReference>
<feature type="domain" description="HTH marR-type" evidence="4">
    <location>
        <begin position="3"/>
        <end position="134"/>
    </location>
</feature>
<reference evidence="6 7" key="1">
    <citation type="submission" date="2022-06" db="EMBL/GenBank/DDBJ databases">
        <authorList>
            <person name="Sun Q."/>
        </authorList>
    </citation>
    <scope>NUCLEOTIDE SEQUENCE</scope>
    <source>
        <strain evidence="6">S101</strain>
        <strain evidence="5 7">S153</strain>
    </source>
</reference>
<accession>A0AAJ1BVR0</accession>